<organism evidence="1 2">
    <name type="scientific">Aporhodopirellula rubra</name>
    <dbReference type="NCBI Taxonomy" id="980271"/>
    <lineage>
        <taxon>Bacteria</taxon>
        <taxon>Pseudomonadati</taxon>
        <taxon>Planctomycetota</taxon>
        <taxon>Planctomycetia</taxon>
        <taxon>Pirellulales</taxon>
        <taxon>Pirellulaceae</taxon>
        <taxon>Aporhodopirellula</taxon>
    </lineage>
</organism>
<sequence length="63" mass="6793">MKVHLGQYGDILECWVESDPVEGLGDRVFPGAATSKVFACLGYGTTQMLSVLAINTHSQLIHS</sequence>
<accession>A0A7W5H8S4</accession>
<dbReference type="EMBL" id="JACHXU010000027">
    <property type="protein sequence ID" value="MBB3209768.1"/>
    <property type="molecule type" value="Genomic_DNA"/>
</dbReference>
<name>A0A7W5H8S4_9BACT</name>
<gene>
    <name evidence="1" type="ORF">FHS27_005608</name>
</gene>
<keyword evidence="2" id="KW-1185">Reference proteome</keyword>
<proteinExistence type="predicted"/>
<comment type="caution">
    <text evidence="1">The sequence shown here is derived from an EMBL/GenBank/DDBJ whole genome shotgun (WGS) entry which is preliminary data.</text>
</comment>
<reference evidence="1 2" key="1">
    <citation type="submission" date="2020-08" db="EMBL/GenBank/DDBJ databases">
        <title>Genomic Encyclopedia of Type Strains, Phase III (KMG-III): the genomes of soil and plant-associated and newly described type strains.</title>
        <authorList>
            <person name="Whitman W."/>
        </authorList>
    </citation>
    <scope>NUCLEOTIDE SEQUENCE [LARGE SCALE GENOMIC DNA]</scope>
    <source>
        <strain evidence="1 2">CECT 8075</strain>
    </source>
</reference>
<protein>
    <submittedName>
        <fullName evidence="1">Uncharacterized protein</fullName>
    </submittedName>
</protein>
<evidence type="ECO:0000313" key="1">
    <source>
        <dbReference type="EMBL" id="MBB3209768.1"/>
    </source>
</evidence>
<dbReference type="Proteomes" id="UP000536179">
    <property type="component" value="Unassembled WGS sequence"/>
</dbReference>
<evidence type="ECO:0000313" key="2">
    <source>
        <dbReference type="Proteomes" id="UP000536179"/>
    </source>
</evidence>
<dbReference type="AlphaFoldDB" id="A0A7W5H8S4"/>